<feature type="region of interest" description="Disordered" evidence="1">
    <location>
        <begin position="1"/>
        <end position="36"/>
    </location>
</feature>
<organism evidence="2 3">
    <name type="scientific">Mesorhizobium erdmanii</name>
    <dbReference type="NCBI Taxonomy" id="1777866"/>
    <lineage>
        <taxon>Bacteria</taxon>
        <taxon>Pseudomonadati</taxon>
        <taxon>Pseudomonadota</taxon>
        <taxon>Alphaproteobacteria</taxon>
        <taxon>Hyphomicrobiales</taxon>
        <taxon>Phyllobacteriaceae</taxon>
        <taxon>Mesorhizobium</taxon>
    </lineage>
</organism>
<gene>
    <name evidence="2" type="ORF">EB233_02410</name>
</gene>
<proteinExistence type="predicted"/>
<dbReference type="Proteomes" id="UP000503339">
    <property type="component" value="Chromosome"/>
</dbReference>
<sequence>MPVAQKWPRFWADDMHKNRAGDRNRGRKTGVPPIVGTPCSTIRANLERDAAPNLFVTRA</sequence>
<keyword evidence="3" id="KW-1185">Reference proteome</keyword>
<accession>A0A6M7UC77</accession>
<feature type="compositionally biased region" description="Basic and acidic residues" evidence="1">
    <location>
        <begin position="11"/>
        <end position="24"/>
    </location>
</feature>
<evidence type="ECO:0000313" key="2">
    <source>
        <dbReference type="EMBL" id="QKC74532.1"/>
    </source>
</evidence>
<protein>
    <submittedName>
        <fullName evidence="2">Uncharacterized protein</fullName>
    </submittedName>
</protein>
<evidence type="ECO:0000313" key="3">
    <source>
        <dbReference type="Proteomes" id="UP000503339"/>
    </source>
</evidence>
<dbReference type="KEGG" id="merd:EB233_02410"/>
<dbReference type="AlphaFoldDB" id="A0A6M7UC77"/>
<name>A0A6M7UC77_9HYPH</name>
<evidence type="ECO:0000256" key="1">
    <source>
        <dbReference type="SAM" id="MobiDB-lite"/>
    </source>
</evidence>
<dbReference type="EMBL" id="CP033361">
    <property type="protein sequence ID" value="QKC74532.1"/>
    <property type="molecule type" value="Genomic_DNA"/>
</dbReference>
<reference evidence="2 3" key="1">
    <citation type="submission" date="2018-10" db="EMBL/GenBank/DDBJ databases">
        <authorList>
            <person name="Perry B.J."/>
            <person name="Sullivan J.T."/>
            <person name="Murphy R.J.T."/>
            <person name="Ramsay J.P."/>
            <person name="Ronson C.W."/>
        </authorList>
    </citation>
    <scope>NUCLEOTIDE SEQUENCE [LARGE SCALE GENOMIC DNA]</scope>
    <source>
        <strain evidence="2 3">NZP2014</strain>
    </source>
</reference>